<keyword evidence="4" id="KW-0548">Nucleotidyltransferase</keyword>
<keyword evidence="3" id="KW-0808">Transferase</keyword>
<evidence type="ECO:0000256" key="1">
    <source>
        <dbReference type="ARBA" id="ARBA00001946"/>
    </source>
</evidence>
<keyword evidence="7" id="KW-0067">ATP-binding</keyword>
<evidence type="ECO:0000256" key="7">
    <source>
        <dbReference type="ARBA" id="ARBA00022840"/>
    </source>
</evidence>
<dbReference type="EMBL" id="AE010299">
    <property type="protein sequence ID" value="AAM03556.1"/>
    <property type="molecule type" value="Genomic_DNA"/>
</dbReference>
<dbReference type="PhylomeDB" id="Q8TUG5"/>
<evidence type="ECO:0000256" key="6">
    <source>
        <dbReference type="ARBA" id="ARBA00022741"/>
    </source>
</evidence>
<evidence type="ECO:0000256" key="9">
    <source>
        <dbReference type="ARBA" id="ARBA00034531"/>
    </source>
</evidence>
<evidence type="ECO:0000259" key="13">
    <source>
        <dbReference type="Pfam" id="PF01909"/>
    </source>
</evidence>
<proteinExistence type="inferred from homology"/>
<evidence type="ECO:0000256" key="8">
    <source>
        <dbReference type="ARBA" id="ARBA00022842"/>
    </source>
</evidence>
<dbReference type="GO" id="GO:0005524">
    <property type="term" value="F:ATP binding"/>
    <property type="evidence" value="ECO:0007669"/>
    <property type="project" value="UniProtKB-KW"/>
</dbReference>
<evidence type="ECO:0000256" key="5">
    <source>
        <dbReference type="ARBA" id="ARBA00022723"/>
    </source>
</evidence>
<comment type="cofactor">
    <cofactor evidence="1">
        <name>Mg(2+)</name>
        <dbReference type="ChEBI" id="CHEBI:18420"/>
    </cofactor>
</comment>
<dbReference type="InterPro" id="IPR002934">
    <property type="entry name" value="Polymerase_NTP_transf_dom"/>
</dbReference>
<dbReference type="EC" id="2.7.7.108" evidence="9"/>
<dbReference type="PANTHER" id="PTHR33571">
    <property type="entry name" value="SSL8005 PROTEIN"/>
    <property type="match status" value="1"/>
</dbReference>
<gene>
    <name evidence="14" type="ordered locus">MA_0102</name>
</gene>
<evidence type="ECO:0000256" key="10">
    <source>
        <dbReference type="ARBA" id="ARBA00038276"/>
    </source>
</evidence>
<dbReference type="HOGENOM" id="CLU_130257_10_1_2"/>
<name>Q8TUG5_METAC</name>
<dbReference type="InterPro" id="IPR052038">
    <property type="entry name" value="Type-VII_TA_antitoxin"/>
</dbReference>
<dbReference type="InParanoid" id="Q8TUG5"/>
<evidence type="ECO:0000313" key="15">
    <source>
        <dbReference type="Proteomes" id="UP000002487"/>
    </source>
</evidence>
<dbReference type="InterPro" id="IPR043519">
    <property type="entry name" value="NT_sf"/>
</dbReference>
<reference evidence="14 15" key="1">
    <citation type="journal article" date="2002" name="Genome Res.">
        <title>The genome of Methanosarcina acetivorans reveals extensive metabolic and physiological diversity.</title>
        <authorList>
            <person name="Galagan J.E."/>
            <person name="Nusbaum C."/>
            <person name="Roy A."/>
            <person name="Endrizzi M.G."/>
            <person name="Macdonald P."/>
            <person name="FitzHugh W."/>
            <person name="Calvo S."/>
            <person name="Engels R."/>
            <person name="Smirnov S."/>
            <person name="Atnoor D."/>
            <person name="Brown A."/>
            <person name="Allen N."/>
            <person name="Naylor J."/>
            <person name="Stange-Thomann N."/>
            <person name="DeArellano K."/>
            <person name="Johnson R."/>
            <person name="Linton L."/>
            <person name="McEwan P."/>
            <person name="McKernan K."/>
            <person name="Talamas J."/>
            <person name="Tirrell A."/>
            <person name="Ye W."/>
            <person name="Zimmer A."/>
            <person name="Barber R.D."/>
            <person name="Cann I."/>
            <person name="Graham D.E."/>
            <person name="Grahame D.A."/>
            <person name="Guss A."/>
            <person name="Hedderich R."/>
            <person name="Ingram-Smith C."/>
            <person name="Kuettner C.H."/>
            <person name="Krzycki J.A."/>
            <person name="Leigh J.A."/>
            <person name="Li W."/>
            <person name="Liu J."/>
            <person name="Mukhopadhyay B."/>
            <person name="Reeve J.N."/>
            <person name="Smith K."/>
            <person name="Springer T.A."/>
            <person name="Umayam L.A."/>
            <person name="White O."/>
            <person name="White R.H."/>
            <person name="de Macario E.C."/>
            <person name="Ferry J.G."/>
            <person name="Jarrell K.F."/>
            <person name="Jing H."/>
            <person name="Macario A.J.L."/>
            <person name="Paulsen I."/>
            <person name="Pritchett M."/>
            <person name="Sowers K.R."/>
            <person name="Swanson R.V."/>
            <person name="Zinder S.H."/>
            <person name="Lander E."/>
            <person name="Metcalf W.W."/>
            <person name="Birren B."/>
        </authorList>
    </citation>
    <scope>NUCLEOTIDE SEQUENCE [LARGE SCALE GENOMIC DNA]</scope>
    <source>
        <strain evidence="15">ATCC 35395 / DSM 2834 / JCM 12185 / C2A</strain>
    </source>
</reference>
<keyword evidence="8" id="KW-0460">Magnesium</keyword>
<evidence type="ECO:0000256" key="3">
    <source>
        <dbReference type="ARBA" id="ARBA00022679"/>
    </source>
</evidence>
<dbReference type="STRING" id="188937.MA_0102"/>
<accession>Q8TUG5</accession>
<keyword evidence="2" id="KW-1277">Toxin-antitoxin system</keyword>
<comment type="catalytic activity">
    <reaction evidence="11">
        <text>O-(5'-adenylyl)-L-tyrosyl-[protein] + ATP = O-[5'-(adenylyl-(5'-&gt;3')-adenylyl)]-L-tyrosyl-[protein] + diphosphate</text>
        <dbReference type="Rhea" id="RHEA:66528"/>
        <dbReference type="Rhea" id="RHEA-COMP:13846"/>
        <dbReference type="Rhea" id="RHEA-COMP:17046"/>
        <dbReference type="ChEBI" id="CHEBI:30616"/>
        <dbReference type="ChEBI" id="CHEBI:33019"/>
        <dbReference type="ChEBI" id="CHEBI:83624"/>
        <dbReference type="ChEBI" id="CHEBI:167160"/>
    </reaction>
</comment>
<dbReference type="GO" id="GO:0046872">
    <property type="term" value="F:metal ion binding"/>
    <property type="evidence" value="ECO:0007669"/>
    <property type="project" value="UniProtKB-KW"/>
</dbReference>
<dbReference type="GO" id="GO:0070733">
    <property type="term" value="F:AMPylase activity"/>
    <property type="evidence" value="ECO:0007669"/>
    <property type="project" value="UniProtKB-EC"/>
</dbReference>
<dbReference type="SUPFAM" id="SSF81301">
    <property type="entry name" value="Nucleotidyltransferase"/>
    <property type="match status" value="1"/>
</dbReference>
<keyword evidence="6" id="KW-0547">Nucleotide-binding</keyword>
<evidence type="ECO:0000256" key="12">
    <source>
        <dbReference type="ARBA" id="ARBA00048696"/>
    </source>
</evidence>
<evidence type="ECO:0000256" key="2">
    <source>
        <dbReference type="ARBA" id="ARBA00022649"/>
    </source>
</evidence>
<protein>
    <recommendedName>
        <fullName evidence="9">protein adenylyltransferase</fullName>
        <ecNumber evidence="9">2.7.7.108</ecNumber>
    </recommendedName>
</protein>
<dbReference type="Proteomes" id="UP000002487">
    <property type="component" value="Chromosome"/>
</dbReference>
<sequence>MIRVIFVESLNILKSHVEVIHQKFGVKRIGIFGSFARGEEKEDSDLDVLVVFEEGQKTFDNYMDLKFYLEDLFGREVDLVTEKALRPQLEDIIMKEVVYA</sequence>
<dbReference type="Pfam" id="PF01909">
    <property type="entry name" value="NTP_transf_2"/>
    <property type="match status" value="1"/>
</dbReference>
<keyword evidence="15" id="KW-1185">Reference proteome</keyword>
<dbReference type="EnsemblBacteria" id="AAM03556">
    <property type="protein sequence ID" value="AAM03556"/>
    <property type="gene ID" value="MA_0102"/>
</dbReference>
<feature type="domain" description="Polymerase nucleotidyl transferase" evidence="13">
    <location>
        <begin position="14"/>
        <end position="99"/>
    </location>
</feature>
<comment type="catalytic activity">
    <reaction evidence="12">
        <text>L-tyrosyl-[protein] + ATP = O-(5'-adenylyl)-L-tyrosyl-[protein] + diphosphate</text>
        <dbReference type="Rhea" id="RHEA:54288"/>
        <dbReference type="Rhea" id="RHEA-COMP:10136"/>
        <dbReference type="Rhea" id="RHEA-COMP:13846"/>
        <dbReference type="ChEBI" id="CHEBI:30616"/>
        <dbReference type="ChEBI" id="CHEBI:33019"/>
        <dbReference type="ChEBI" id="CHEBI:46858"/>
        <dbReference type="ChEBI" id="CHEBI:83624"/>
        <dbReference type="EC" id="2.7.7.108"/>
    </reaction>
</comment>
<evidence type="ECO:0000313" key="14">
    <source>
        <dbReference type="EMBL" id="AAM03556.1"/>
    </source>
</evidence>
<dbReference type="PANTHER" id="PTHR33571:SF14">
    <property type="entry name" value="PROTEIN ADENYLYLTRANSFERASE MJ0435-RELATED"/>
    <property type="match status" value="1"/>
</dbReference>
<dbReference type="AlphaFoldDB" id="Q8TUG5"/>
<dbReference type="CDD" id="cd05403">
    <property type="entry name" value="NT_KNTase_like"/>
    <property type="match status" value="1"/>
</dbReference>
<keyword evidence="5" id="KW-0479">Metal-binding</keyword>
<organism evidence="14 15">
    <name type="scientific">Methanosarcina acetivorans (strain ATCC 35395 / DSM 2834 / JCM 12185 / C2A)</name>
    <dbReference type="NCBI Taxonomy" id="188937"/>
    <lineage>
        <taxon>Archaea</taxon>
        <taxon>Methanobacteriati</taxon>
        <taxon>Methanobacteriota</taxon>
        <taxon>Stenosarchaea group</taxon>
        <taxon>Methanomicrobia</taxon>
        <taxon>Methanosarcinales</taxon>
        <taxon>Methanosarcinaceae</taxon>
        <taxon>Methanosarcina</taxon>
    </lineage>
</organism>
<comment type="similarity">
    <text evidence="10">Belongs to the MntA antitoxin family.</text>
</comment>
<evidence type="ECO:0000256" key="4">
    <source>
        <dbReference type="ARBA" id="ARBA00022695"/>
    </source>
</evidence>
<evidence type="ECO:0000256" key="11">
    <source>
        <dbReference type="ARBA" id="ARBA00047518"/>
    </source>
</evidence>
<dbReference type="KEGG" id="mac:MA_0102"/>
<dbReference type="Gene3D" id="3.30.460.10">
    <property type="entry name" value="Beta Polymerase, domain 2"/>
    <property type="match status" value="1"/>
</dbReference>